<evidence type="ECO:0000313" key="9">
    <source>
        <dbReference type="Proteomes" id="UP000215902"/>
    </source>
</evidence>
<dbReference type="InterPro" id="IPR023398">
    <property type="entry name" value="TIF_eIF4e-like"/>
</dbReference>
<dbReference type="STRING" id="282301.A0A267GLA1"/>
<keyword evidence="3" id="KW-0810">Translation regulation</keyword>
<gene>
    <name evidence="8" type="ORF">BOX15_Mlig016507g1</name>
</gene>
<feature type="compositionally biased region" description="Low complexity" evidence="7">
    <location>
        <begin position="167"/>
        <end position="202"/>
    </location>
</feature>
<evidence type="ECO:0000313" key="8">
    <source>
        <dbReference type="EMBL" id="PAA86049.1"/>
    </source>
</evidence>
<dbReference type="Proteomes" id="UP000215902">
    <property type="component" value="Unassembled WGS sequence"/>
</dbReference>
<organism evidence="8 9">
    <name type="scientific">Macrostomum lignano</name>
    <dbReference type="NCBI Taxonomy" id="282301"/>
    <lineage>
        <taxon>Eukaryota</taxon>
        <taxon>Metazoa</taxon>
        <taxon>Spiralia</taxon>
        <taxon>Lophotrochozoa</taxon>
        <taxon>Platyhelminthes</taxon>
        <taxon>Rhabditophora</taxon>
        <taxon>Macrostomorpha</taxon>
        <taxon>Macrostomida</taxon>
        <taxon>Macrostomidae</taxon>
        <taxon>Macrostomum</taxon>
    </lineage>
</organism>
<evidence type="ECO:0000256" key="6">
    <source>
        <dbReference type="RuleBase" id="RU004374"/>
    </source>
</evidence>
<protein>
    <recommendedName>
        <fullName evidence="10">EIF-4F 25 kDa subunit</fullName>
    </recommendedName>
</protein>
<keyword evidence="2 6" id="KW-0396">Initiation factor</keyword>
<dbReference type="Gene3D" id="3.30.760.10">
    <property type="entry name" value="RNA Cap, Translation Initiation Factor Eif4e"/>
    <property type="match status" value="1"/>
</dbReference>
<dbReference type="EMBL" id="NIVC01000296">
    <property type="protein sequence ID" value="PAA86049.1"/>
    <property type="molecule type" value="Genomic_DNA"/>
</dbReference>
<dbReference type="Pfam" id="PF01652">
    <property type="entry name" value="IF4E"/>
    <property type="match status" value="1"/>
</dbReference>
<evidence type="ECO:0000256" key="7">
    <source>
        <dbReference type="SAM" id="MobiDB-lite"/>
    </source>
</evidence>
<comment type="similarity">
    <text evidence="1 6">Belongs to the eukaryotic initiation factor 4E family.</text>
</comment>
<dbReference type="AlphaFoldDB" id="A0A267GLA1"/>
<dbReference type="PANTHER" id="PTHR11960">
    <property type="entry name" value="EUKARYOTIC TRANSLATION INITIATION FACTOR 4E RELATED"/>
    <property type="match status" value="1"/>
</dbReference>
<dbReference type="InterPro" id="IPR019770">
    <property type="entry name" value="TIF_eIF_4E_CS"/>
</dbReference>
<feature type="compositionally biased region" description="Polar residues" evidence="7">
    <location>
        <begin position="128"/>
        <end position="139"/>
    </location>
</feature>
<dbReference type="OrthoDB" id="590761at2759"/>
<feature type="compositionally biased region" description="Basic and acidic residues" evidence="7">
    <location>
        <begin position="66"/>
        <end position="127"/>
    </location>
</feature>
<dbReference type="GO" id="GO:0003743">
    <property type="term" value="F:translation initiation factor activity"/>
    <property type="evidence" value="ECO:0007669"/>
    <property type="project" value="UniProtKB-KW"/>
</dbReference>
<dbReference type="InterPro" id="IPR001040">
    <property type="entry name" value="TIF_eIF_4E"/>
</dbReference>
<name>A0A267GLA1_9PLAT</name>
<accession>A0A267GLA1</accession>
<dbReference type="PROSITE" id="PS00813">
    <property type="entry name" value="IF4E"/>
    <property type="match status" value="1"/>
</dbReference>
<keyword evidence="9" id="KW-1185">Reference proteome</keyword>
<feature type="region of interest" description="Disordered" evidence="7">
    <location>
        <begin position="164"/>
        <end position="202"/>
    </location>
</feature>
<sequence length="422" mass="46473">MLRTDSRSCCQCLIGTLPISSSHAKQMQRLLNFFKKDAVNTAEDIAEEPQAFVKTASEIQEDDCDDKPTTEVEDTEGKDMTAADQQENDRDSAKVEEAAGNEEQQKQQEQKKQEAEKPHAQIMDLKETTTTNEVGSAASSDKLISPHGDAVYGSAVSEDLQTTATASTGSGSGSISTSSSKGVGVVNGEVGGSNSVSVSDSCSWETKTKDAGKVAENGDMARINAKAEESGCDLALKLGKPEVIHPLQNSWGIWCFMQNRSQDWHENVRHISNFSSVEDFWSLFNHIQTVDNLPVGCDYYIFKASIQPMWEDRANINGGRWLLKVPHSHPTFVQLWIETLLLLVGEAFESESESVCGAVAQVRRGFNKISIWTRDAANRGACMRIGYRWKACLKAAAPIHYEAHLEVNRKNGRRSKSVYSIN</sequence>
<keyword evidence="5 6" id="KW-0648">Protein biosynthesis</keyword>
<evidence type="ECO:0000256" key="2">
    <source>
        <dbReference type="ARBA" id="ARBA00022540"/>
    </source>
</evidence>
<evidence type="ECO:0008006" key="10">
    <source>
        <dbReference type="Google" id="ProtNLM"/>
    </source>
</evidence>
<evidence type="ECO:0000256" key="1">
    <source>
        <dbReference type="ARBA" id="ARBA00009860"/>
    </source>
</evidence>
<evidence type="ECO:0000256" key="5">
    <source>
        <dbReference type="ARBA" id="ARBA00022917"/>
    </source>
</evidence>
<dbReference type="GO" id="GO:0000340">
    <property type="term" value="F:RNA 7-methylguanosine cap binding"/>
    <property type="evidence" value="ECO:0007669"/>
    <property type="project" value="TreeGrafter"/>
</dbReference>
<dbReference type="GO" id="GO:0006417">
    <property type="term" value="P:regulation of translation"/>
    <property type="evidence" value="ECO:0007669"/>
    <property type="project" value="UniProtKB-KW"/>
</dbReference>
<evidence type="ECO:0000256" key="4">
    <source>
        <dbReference type="ARBA" id="ARBA00022884"/>
    </source>
</evidence>
<feature type="region of interest" description="Disordered" evidence="7">
    <location>
        <begin position="51"/>
        <end position="146"/>
    </location>
</feature>
<dbReference type="GO" id="GO:0016281">
    <property type="term" value="C:eukaryotic translation initiation factor 4F complex"/>
    <property type="evidence" value="ECO:0007669"/>
    <property type="project" value="TreeGrafter"/>
</dbReference>
<comment type="caution">
    <text evidence="8">The sequence shown here is derived from an EMBL/GenBank/DDBJ whole genome shotgun (WGS) entry which is preliminary data.</text>
</comment>
<reference evidence="8 9" key="1">
    <citation type="submission" date="2017-06" db="EMBL/GenBank/DDBJ databases">
        <title>A platform for efficient transgenesis in Macrostomum lignano, a flatworm model organism for stem cell research.</title>
        <authorList>
            <person name="Berezikov E."/>
        </authorList>
    </citation>
    <scope>NUCLEOTIDE SEQUENCE [LARGE SCALE GENOMIC DNA]</scope>
    <source>
        <strain evidence="8">DV1</strain>
        <tissue evidence="8">Whole organism</tissue>
    </source>
</reference>
<dbReference type="SUPFAM" id="SSF55418">
    <property type="entry name" value="eIF4e-like"/>
    <property type="match status" value="1"/>
</dbReference>
<evidence type="ECO:0000256" key="3">
    <source>
        <dbReference type="ARBA" id="ARBA00022845"/>
    </source>
</evidence>
<dbReference type="PANTHER" id="PTHR11960:SF8">
    <property type="entry name" value="EUKARYOTIC TRANSLATION INITIATION FACTOR 4E1-RELATED"/>
    <property type="match status" value="1"/>
</dbReference>
<keyword evidence="4 6" id="KW-0694">RNA-binding</keyword>
<proteinExistence type="inferred from homology"/>